<keyword evidence="3" id="KW-1185">Reference proteome</keyword>
<dbReference type="AlphaFoldDB" id="A0A4D4JCE1"/>
<reference evidence="3" key="1">
    <citation type="submission" date="2019-04" db="EMBL/GenBank/DDBJ databases">
        <title>Draft genome sequence of Pseudonocardiaceae bacterium SL3-2-4.</title>
        <authorList>
            <person name="Ningsih F."/>
            <person name="Yokota A."/>
            <person name="Sakai Y."/>
            <person name="Nanatani K."/>
            <person name="Yabe S."/>
            <person name="Oetari A."/>
            <person name="Sjamsuridzal W."/>
        </authorList>
    </citation>
    <scope>NUCLEOTIDE SEQUENCE [LARGE SCALE GENOMIC DNA]</scope>
    <source>
        <strain evidence="3">SL3-2-4</strain>
    </source>
</reference>
<dbReference type="EMBL" id="BJFL01000038">
    <property type="protein sequence ID" value="GDY33274.1"/>
    <property type="molecule type" value="Genomic_DNA"/>
</dbReference>
<organism evidence="2 3">
    <name type="scientific">Gandjariella thermophila</name>
    <dbReference type="NCBI Taxonomy" id="1931992"/>
    <lineage>
        <taxon>Bacteria</taxon>
        <taxon>Bacillati</taxon>
        <taxon>Actinomycetota</taxon>
        <taxon>Actinomycetes</taxon>
        <taxon>Pseudonocardiales</taxon>
        <taxon>Pseudonocardiaceae</taxon>
        <taxon>Gandjariella</taxon>
    </lineage>
</organism>
<proteinExistence type="predicted"/>
<gene>
    <name evidence="2" type="ORF">GTS_49070</name>
</gene>
<accession>A0A4D4JCE1</accession>
<evidence type="ECO:0000313" key="2">
    <source>
        <dbReference type="EMBL" id="GDY33274.1"/>
    </source>
</evidence>
<keyword evidence="1" id="KW-1133">Transmembrane helix</keyword>
<comment type="caution">
    <text evidence="2">The sequence shown here is derived from an EMBL/GenBank/DDBJ whole genome shotgun (WGS) entry which is preliminary data.</text>
</comment>
<feature type="transmembrane region" description="Helical" evidence="1">
    <location>
        <begin position="46"/>
        <end position="67"/>
    </location>
</feature>
<feature type="transmembrane region" description="Helical" evidence="1">
    <location>
        <begin position="73"/>
        <end position="96"/>
    </location>
</feature>
<sequence length="111" mass="11787">MTTINLTPTEIMAGLGVLVTLLWVWRAGARRARVAADAARTGARAVSLAGRVLFNAGLIVAVQWVVIARGGNGWLLLAVLGLPALFASYAVTRALTVSTYDMPRRRGGGRR</sequence>
<dbReference type="RefSeq" id="WP_137816238.1">
    <property type="nucleotide sequence ID" value="NZ_BJFL01000038.1"/>
</dbReference>
<evidence type="ECO:0000313" key="3">
    <source>
        <dbReference type="Proteomes" id="UP000298860"/>
    </source>
</evidence>
<name>A0A4D4JCE1_9PSEU</name>
<feature type="transmembrane region" description="Helical" evidence="1">
    <location>
        <begin position="6"/>
        <end position="25"/>
    </location>
</feature>
<dbReference type="Proteomes" id="UP000298860">
    <property type="component" value="Unassembled WGS sequence"/>
</dbReference>
<protein>
    <submittedName>
        <fullName evidence="2">Uncharacterized protein</fullName>
    </submittedName>
</protein>
<keyword evidence="1" id="KW-0812">Transmembrane</keyword>
<keyword evidence="1" id="KW-0472">Membrane</keyword>
<evidence type="ECO:0000256" key="1">
    <source>
        <dbReference type="SAM" id="Phobius"/>
    </source>
</evidence>